<evidence type="ECO:0008006" key="11">
    <source>
        <dbReference type="Google" id="ProtNLM"/>
    </source>
</evidence>
<dbReference type="InterPro" id="IPR011990">
    <property type="entry name" value="TPR-like_helical_dom_sf"/>
</dbReference>
<keyword evidence="3 6" id="KW-0732">Signal</keyword>
<keyword evidence="10" id="KW-1185">Reference proteome</keyword>
<organism evidence="9 10">
    <name type="scientific">Filimonas zeae</name>
    <dbReference type="NCBI Taxonomy" id="1737353"/>
    <lineage>
        <taxon>Bacteria</taxon>
        <taxon>Pseudomonadati</taxon>
        <taxon>Bacteroidota</taxon>
        <taxon>Chitinophagia</taxon>
        <taxon>Chitinophagales</taxon>
        <taxon>Chitinophagaceae</taxon>
        <taxon>Filimonas</taxon>
    </lineage>
</organism>
<dbReference type="Pfam" id="PF14322">
    <property type="entry name" value="SusD-like_3"/>
    <property type="match status" value="1"/>
</dbReference>
<feature type="domain" description="SusD-like N-terminal" evidence="8">
    <location>
        <begin position="24"/>
        <end position="210"/>
    </location>
</feature>
<evidence type="ECO:0000313" key="10">
    <source>
        <dbReference type="Proteomes" id="UP000627292"/>
    </source>
</evidence>
<gene>
    <name evidence="9" type="ORF">GCM10011379_11100</name>
</gene>
<dbReference type="SUPFAM" id="SSF48452">
    <property type="entry name" value="TPR-like"/>
    <property type="match status" value="1"/>
</dbReference>
<evidence type="ECO:0000256" key="3">
    <source>
        <dbReference type="ARBA" id="ARBA00022729"/>
    </source>
</evidence>
<keyword evidence="4" id="KW-0472">Membrane</keyword>
<feature type="signal peptide" evidence="6">
    <location>
        <begin position="1"/>
        <end position="25"/>
    </location>
</feature>
<comment type="subcellular location">
    <subcellularLocation>
        <location evidence="1">Cell outer membrane</location>
    </subcellularLocation>
</comment>
<feature type="domain" description="RagB/SusD" evidence="7">
    <location>
        <begin position="367"/>
        <end position="459"/>
    </location>
</feature>
<dbReference type="Pfam" id="PF07980">
    <property type="entry name" value="SusD_RagB"/>
    <property type="match status" value="1"/>
</dbReference>
<dbReference type="Proteomes" id="UP000627292">
    <property type="component" value="Unassembled WGS sequence"/>
</dbReference>
<evidence type="ECO:0000256" key="5">
    <source>
        <dbReference type="ARBA" id="ARBA00023237"/>
    </source>
</evidence>
<evidence type="ECO:0000256" key="4">
    <source>
        <dbReference type="ARBA" id="ARBA00023136"/>
    </source>
</evidence>
<dbReference type="Gene3D" id="1.25.40.900">
    <property type="match status" value="1"/>
</dbReference>
<feature type="chain" id="PRO_5036811561" description="RagB/SusD family nutrient uptake outer membrane protein" evidence="6">
    <location>
        <begin position="26"/>
        <end position="488"/>
    </location>
</feature>
<dbReference type="Gene3D" id="2.20.20.130">
    <property type="match status" value="1"/>
</dbReference>
<evidence type="ECO:0000259" key="7">
    <source>
        <dbReference type="Pfam" id="PF07980"/>
    </source>
</evidence>
<evidence type="ECO:0000256" key="2">
    <source>
        <dbReference type="ARBA" id="ARBA00006275"/>
    </source>
</evidence>
<sequence>MKCMIHCCRLCVLLLILCCSSCRKWLDVSPETQVKESDQFSTRQGFVDALFGVYQKLTSTSAYGASLSYGFLDILAQRYDNKASTTNQYYQTARYNYLAGGETTAIWGQLYAAIAQCNFILEHIEEHRNVLTSQEYGIVKGEALGMRAFLHFELLRMYAPAYKDGVNAGAVAIPYMNRFQVKPQNRLTMQAVLELCEADLKAAETLLAVYPGIDQIADNQNATGSDLLRMYRQNHLNFWAVKAVLARMYLYKGNKPLALQYAKEVIDSKKFRFIINASELDVDPASLSANLTFTMEHVFSVYVNDMKTNTDLLFKPAQPGLPDGNDLFIGRARLNNLYEVSVPGYITDIRNPFAVKTLWNQVAFSAVYTRKYYVENTQNVRASLVPLIRLSEMYYIAAEASATIAEGMVYLNAVRTARLIPALAEPPITALMDLEIMKEYQKEFYGEGQAWFYYKRKNISNIPEGVGNPMTDAKYTFPVPDAEIEFGN</sequence>
<keyword evidence="5" id="KW-0998">Cell outer membrane</keyword>
<dbReference type="RefSeq" id="WP_188950973.1">
    <property type="nucleotide sequence ID" value="NZ_BMIB01000001.1"/>
</dbReference>
<name>A0A917ITY0_9BACT</name>
<reference evidence="9" key="1">
    <citation type="journal article" date="2014" name="Int. J. Syst. Evol. Microbiol.">
        <title>Complete genome sequence of Corynebacterium casei LMG S-19264T (=DSM 44701T), isolated from a smear-ripened cheese.</title>
        <authorList>
            <consortium name="US DOE Joint Genome Institute (JGI-PGF)"/>
            <person name="Walter F."/>
            <person name="Albersmeier A."/>
            <person name="Kalinowski J."/>
            <person name="Ruckert C."/>
        </authorList>
    </citation>
    <scope>NUCLEOTIDE SEQUENCE</scope>
    <source>
        <strain evidence="9">CGMCC 1.15290</strain>
    </source>
</reference>
<comment type="similarity">
    <text evidence="2">Belongs to the SusD family.</text>
</comment>
<comment type="caution">
    <text evidence="9">The sequence shown here is derived from an EMBL/GenBank/DDBJ whole genome shotgun (WGS) entry which is preliminary data.</text>
</comment>
<proteinExistence type="inferred from homology"/>
<accession>A0A917ITY0</accession>
<dbReference type="GO" id="GO:0009279">
    <property type="term" value="C:cell outer membrane"/>
    <property type="evidence" value="ECO:0007669"/>
    <property type="project" value="UniProtKB-SubCell"/>
</dbReference>
<evidence type="ECO:0000259" key="8">
    <source>
        <dbReference type="Pfam" id="PF14322"/>
    </source>
</evidence>
<dbReference type="Gene3D" id="1.25.40.390">
    <property type="match status" value="1"/>
</dbReference>
<dbReference type="EMBL" id="BMIB01000001">
    <property type="protein sequence ID" value="GGH61785.1"/>
    <property type="molecule type" value="Genomic_DNA"/>
</dbReference>
<evidence type="ECO:0000313" key="9">
    <source>
        <dbReference type="EMBL" id="GGH61785.1"/>
    </source>
</evidence>
<evidence type="ECO:0000256" key="1">
    <source>
        <dbReference type="ARBA" id="ARBA00004442"/>
    </source>
</evidence>
<protein>
    <recommendedName>
        <fullName evidence="11">RagB/SusD family nutrient uptake outer membrane protein</fullName>
    </recommendedName>
</protein>
<dbReference type="AlphaFoldDB" id="A0A917ITY0"/>
<dbReference type="InterPro" id="IPR012944">
    <property type="entry name" value="SusD_RagB_dom"/>
</dbReference>
<dbReference type="InterPro" id="IPR033985">
    <property type="entry name" value="SusD-like_N"/>
</dbReference>
<reference evidence="9" key="2">
    <citation type="submission" date="2020-09" db="EMBL/GenBank/DDBJ databases">
        <authorList>
            <person name="Sun Q."/>
            <person name="Zhou Y."/>
        </authorList>
    </citation>
    <scope>NUCLEOTIDE SEQUENCE</scope>
    <source>
        <strain evidence="9">CGMCC 1.15290</strain>
    </source>
</reference>
<evidence type="ECO:0000256" key="6">
    <source>
        <dbReference type="SAM" id="SignalP"/>
    </source>
</evidence>